<reference evidence="3 4" key="1">
    <citation type="submission" date="2020-08" db="EMBL/GenBank/DDBJ databases">
        <title>Sequencing the genomes of 1000 actinobacteria strains.</title>
        <authorList>
            <person name="Klenk H.-P."/>
        </authorList>
    </citation>
    <scope>NUCLEOTIDE SEQUENCE [LARGE SCALE GENOMIC DNA]</scope>
    <source>
        <strain evidence="3 4">DSM 23040</strain>
    </source>
</reference>
<feature type="compositionally biased region" description="Basic and acidic residues" evidence="1">
    <location>
        <begin position="10"/>
        <end position="24"/>
    </location>
</feature>
<feature type="region of interest" description="Disordered" evidence="1">
    <location>
        <begin position="1"/>
        <end position="33"/>
    </location>
</feature>
<keyword evidence="2" id="KW-1133">Transmembrane helix</keyword>
<dbReference type="InterPro" id="IPR036259">
    <property type="entry name" value="MFS_trans_sf"/>
</dbReference>
<comment type="caution">
    <text evidence="3">The sequence shown here is derived from an EMBL/GenBank/DDBJ whole genome shotgun (WGS) entry which is preliminary data.</text>
</comment>
<gene>
    <name evidence="3" type="ORF">FHX50_000941</name>
</gene>
<evidence type="ECO:0000313" key="3">
    <source>
        <dbReference type="EMBL" id="MBB3022693.1"/>
    </source>
</evidence>
<dbReference type="EMBL" id="JACHWP010000001">
    <property type="protein sequence ID" value="MBB3022693.1"/>
    <property type="molecule type" value="Genomic_DNA"/>
</dbReference>
<proteinExistence type="predicted"/>
<sequence>MNAYAASDVRGAEGSHTVDERREANQTGEGNSLGSSLAMFIPLFLLFTAGLWVLSLYTVWNWYFIIGLAMCLVALYITFAVIPRHKNDSEELLD</sequence>
<evidence type="ECO:0000256" key="2">
    <source>
        <dbReference type="SAM" id="Phobius"/>
    </source>
</evidence>
<dbReference type="SUPFAM" id="SSF103473">
    <property type="entry name" value="MFS general substrate transporter"/>
    <property type="match status" value="1"/>
</dbReference>
<dbReference type="RefSeq" id="WP_221187102.1">
    <property type="nucleotide sequence ID" value="NZ_CBCSFZ010000004.1"/>
</dbReference>
<dbReference type="AlphaFoldDB" id="A0A839QQB9"/>
<organism evidence="3 4">
    <name type="scientific">Helcobacillus massiliensis</name>
    <dbReference type="NCBI Taxonomy" id="521392"/>
    <lineage>
        <taxon>Bacteria</taxon>
        <taxon>Bacillati</taxon>
        <taxon>Actinomycetota</taxon>
        <taxon>Actinomycetes</taxon>
        <taxon>Micrococcales</taxon>
        <taxon>Dermabacteraceae</taxon>
        <taxon>Helcobacillus</taxon>
    </lineage>
</organism>
<evidence type="ECO:0000256" key="1">
    <source>
        <dbReference type="SAM" id="MobiDB-lite"/>
    </source>
</evidence>
<evidence type="ECO:0000313" key="4">
    <source>
        <dbReference type="Proteomes" id="UP000568050"/>
    </source>
</evidence>
<keyword evidence="2" id="KW-0472">Membrane</keyword>
<name>A0A839QQB9_9MICO</name>
<dbReference type="Proteomes" id="UP000568050">
    <property type="component" value="Unassembled WGS sequence"/>
</dbReference>
<keyword evidence="2" id="KW-0812">Transmembrane</keyword>
<protein>
    <submittedName>
        <fullName evidence="3">Flp pilus assembly protein TadB</fullName>
    </submittedName>
</protein>
<feature type="transmembrane region" description="Helical" evidence="2">
    <location>
        <begin position="32"/>
        <end position="54"/>
    </location>
</feature>
<accession>A0A839QQB9</accession>
<feature type="transmembrane region" description="Helical" evidence="2">
    <location>
        <begin position="60"/>
        <end position="82"/>
    </location>
</feature>
<keyword evidence="4" id="KW-1185">Reference proteome</keyword>